<dbReference type="EMBL" id="CP029543">
    <property type="protein sequence ID" value="AWV47474.1"/>
    <property type="molecule type" value="Genomic_DNA"/>
</dbReference>
<accession>A0AAD0KRD8</accession>
<sequence length="113" mass="12047">MIALTGGVLTAGALVLTGLLVYPLSQLEVNADIALVRASSLLISLSGWQPRAPGGVGFAGRQYGVPSLMRGLMPRSFGMYRLGARRRNNTGVDLADCRVRIYCRSYASLRCSG</sequence>
<protein>
    <submittedName>
        <fullName evidence="1">Uncharacterized protein</fullName>
    </submittedName>
</protein>
<dbReference type="AlphaFoldDB" id="A0AAD0KRD8"/>
<dbReference type="RefSeq" id="WP_041322476.1">
    <property type="nucleotide sequence ID" value="NZ_CP029543.1"/>
</dbReference>
<proteinExistence type="predicted"/>
<evidence type="ECO:0000313" key="1">
    <source>
        <dbReference type="EMBL" id="AWV47474.1"/>
    </source>
</evidence>
<dbReference type="Proteomes" id="UP000249682">
    <property type="component" value="Chromosome"/>
</dbReference>
<evidence type="ECO:0000313" key="2">
    <source>
        <dbReference type="Proteomes" id="UP000249682"/>
    </source>
</evidence>
<reference evidence="1 2" key="1">
    <citation type="submission" date="2018-05" db="EMBL/GenBank/DDBJ databases">
        <title>Evolution of small genomes with special reference to Mycobacterium leprae.</title>
        <authorList>
            <person name="Mohanty P.S."/>
            <person name="Bansal A.K."/>
            <person name="Gupta U.D."/>
            <person name="Naaz F."/>
            <person name="Dwivedi V.D."/>
            <person name="Singh H."/>
            <person name="Gupta G."/>
            <person name="Sharma S."/>
            <person name="Arora M."/>
        </authorList>
    </citation>
    <scope>NUCLEOTIDE SEQUENCE [LARGE SCALE GENOMIC DNA]</scope>
    <source>
        <strain evidence="1 2">MRHRU-235-G</strain>
    </source>
</reference>
<gene>
    <name evidence="1" type="ORF">DIJ64_03320</name>
</gene>
<organism evidence="1 2">
    <name type="scientific">Mycobacterium leprae</name>
    <dbReference type="NCBI Taxonomy" id="1769"/>
    <lineage>
        <taxon>Bacteria</taxon>
        <taxon>Bacillati</taxon>
        <taxon>Actinomycetota</taxon>
        <taxon>Actinomycetes</taxon>
        <taxon>Mycobacteriales</taxon>
        <taxon>Mycobacteriaceae</taxon>
        <taxon>Mycobacterium</taxon>
    </lineage>
</organism>
<name>A0AAD0KRD8_MYCLR</name>